<dbReference type="Gene3D" id="3.40.50.1820">
    <property type="entry name" value="alpha/beta hydrolase"/>
    <property type="match status" value="1"/>
</dbReference>
<evidence type="ECO:0000259" key="1">
    <source>
        <dbReference type="Pfam" id="PF00561"/>
    </source>
</evidence>
<reference evidence="2" key="1">
    <citation type="submission" date="2022-03" db="EMBL/GenBank/DDBJ databases">
        <authorList>
            <person name="Legras J.-L."/>
            <person name="Devillers H."/>
            <person name="Grondin C."/>
        </authorList>
    </citation>
    <scope>NUCLEOTIDE SEQUENCE</scope>
    <source>
        <strain evidence="2">CLIB 1423</strain>
    </source>
</reference>
<feature type="domain" description="AB hydrolase-1" evidence="1">
    <location>
        <begin position="53"/>
        <end position="213"/>
    </location>
</feature>
<protein>
    <submittedName>
        <fullName evidence="2">Triacylglycerol lipase 2</fullName>
    </submittedName>
</protein>
<accession>A0A9P0QM52</accession>
<dbReference type="Pfam" id="PF00561">
    <property type="entry name" value="Abhydrolase_1"/>
    <property type="match status" value="1"/>
</dbReference>
<dbReference type="EMBL" id="CAKXYY010000003">
    <property type="protein sequence ID" value="CAH2351238.1"/>
    <property type="molecule type" value="Genomic_DNA"/>
</dbReference>
<dbReference type="AlphaFoldDB" id="A0A9P0QM52"/>
<comment type="caution">
    <text evidence="2">The sequence shown here is derived from an EMBL/GenBank/DDBJ whole genome shotgun (WGS) entry which is preliminary data.</text>
</comment>
<evidence type="ECO:0000313" key="2">
    <source>
        <dbReference type="EMBL" id="CAH2351238.1"/>
    </source>
</evidence>
<sequence length="362" mass="41912">MYRRLRPFVSISISGSKRFNSKSNNSPNPIRLDEKVITDKFSALRERYEAPKYPVVLCHGFSGFDQLNFMPHHERFEKLIFNGELLKLDYWYGIKEALENVGAKVLIAKVPAFGSIEERATDLNTYINTQCKQLRKVETKESMYNKASKDKKSETFEEKGKKIKINLIAHSMGGLDSRYLISKLEHPEYQIVSLTTVSTPHHGSECADFIIDILQNRKILNKICPKSVSELTTDALQDFNKKIKDDPKVSYFSYGARFKPHWYNIFRITWGIIKSRLLKSDKLNQNEKKRLKSIDNDGIVSVESSKWGTYLGTLDEVDHLDLINWTNRTRTAIDKALFRKEPKFNAIALYLDIADNLRKRGF</sequence>
<name>A0A9P0QM52_9ASCO</name>
<dbReference type="SUPFAM" id="SSF53474">
    <property type="entry name" value="alpha/beta-Hydrolases"/>
    <property type="match status" value="1"/>
</dbReference>
<proteinExistence type="predicted"/>
<dbReference type="InterPro" id="IPR029058">
    <property type="entry name" value="AB_hydrolase_fold"/>
</dbReference>
<dbReference type="OrthoDB" id="5592486at2759"/>
<evidence type="ECO:0000313" key="3">
    <source>
        <dbReference type="Proteomes" id="UP000837801"/>
    </source>
</evidence>
<organism evidence="2 3">
    <name type="scientific">[Candida] railenensis</name>
    <dbReference type="NCBI Taxonomy" id="45579"/>
    <lineage>
        <taxon>Eukaryota</taxon>
        <taxon>Fungi</taxon>
        <taxon>Dikarya</taxon>
        <taxon>Ascomycota</taxon>
        <taxon>Saccharomycotina</taxon>
        <taxon>Pichiomycetes</taxon>
        <taxon>Debaryomycetaceae</taxon>
        <taxon>Kurtzmaniella</taxon>
    </lineage>
</organism>
<dbReference type="InterPro" id="IPR000073">
    <property type="entry name" value="AB_hydrolase_1"/>
</dbReference>
<dbReference type="Proteomes" id="UP000837801">
    <property type="component" value="Unassembled WGS sequence"/>
</dbReference>
<dbReference type="PANTHER" id="PTHR11440">
    <property type="entry name" value="LECITHIN-CHOLESTEROL ACYLTRANSFERASE-RELATED"/>
    <property type="match status" value="1"/>
</dbReference>
<gene>
    <name evidence="2" type="ORF">CLIB1423_03S01772</name>
</gene>
<keyword evidence="3" id="KW-1185">Reference proteome</keyword>